<reference evidence="2 3" key="1">
    <citation type="journal article" date="2024" name="J Genomics">
        <title>Draft genome sequencing and assembly of Favolaschia claudopus CIRM-BRFM 2984 isolated from oak limbs.</title>
        <authorList>
            <person name="Navarro D."/>
            <person name="Drula E."/>
            <person name="Chaduli D."/>
            <person name="Cazenave R."/>
            <person name="Ahrendt S."/>
            <person name="Wang J."/>
            <person name="Lipzen A."/>
            <person name="Daum C."/>
            <person name="Barry K."/>
            <person name="Grigoriev I.V."/>
            <person name="Favel A."/>
            <person name="Rosso M.N."/>
            <person name="Martin F."/>
        </authorList>
    </citation>
    <scope>NUCLEOTIDE SEQUENCE [LARGE SCALE GENOMIC DNA]</scope>
    <source>
        <strain evidence="2 3">CIRM-BRFM 2984</strain>
    </source>
</reference>
<feature type="region of interest" description="Disordered" evidence="1">
    <location>
        <begin position="375"/>
        <end position="497"/>
    </location>
</feature>
<gene>
    <name evidence="2" type="ORF">R3P38DRAFT_3305271</name>
</gene>
<name>A0AAW0DRN1_9AGAR</name>
<dbReference type="Proteomes" id="UP001362999">
    <property type="component" value="Unassembled WGS sequence"/>
</dbReference>
<feature type="region of interest" description="Disordered" evidence="1">
    <location>
        <begin position="1"/>
        <end position="38"/>
    </location>
</feature>
<feature type="compositionally biased region" description="Gly residues" evidence="1">
    <location>
        <begin position="471"/>
        <end position="495"/>
    </location>
</feature>
<organism evidence="2 3">
    <name type="scientific">Favolaschia claudopus</name>
    <dbReference type="NCBI Taxonomy" id="2862362"/>
    <lineage>
        <taxon>Eukaryota</taxon>
        <taxon>Fungi</taxon>
        <taxon>Dikarya</taxon>
        <taxon>Basidiomycota</taxon>
        <taxon>Agaricomycotina</taxon>
        <taxon>Agaricomycetes</taxon>
        <taxon>Agaricomycetidae</taxon>
        <taxon>Agaricales</taxon>
        <taxon>Marasmiineae</taxon>
        <taxon>Mycenaceae</taxon>
        <taxon>Favolaschia</taxon>
    </lineage>
</organism>
<dbReference type="EMBL" id="JAWWNJ010000006">
    <property type="protein sequence ID" value="KAK7053880.1"/>
    <property type="molecule type" value="Genomic_DNA"/>
</dbReference>
<feature type="compositionally biased region" description="Low complexity" evidence="1">
    <location>
        <begin position="401"/>
        <end position="427"/>
    </location>
</feature>
<protein>
    <submittedName>
        <fullName evidence="2">Uncharacterized protein</fullName>
    </submittedName>
</protein>
<comment type="caution">
    <text evidence="2">The sequence shown here is derived from an EMBL/GenBank/DDBJ whole genome shotgun (WGS) entry which is preliminary data.</text>
</comment>
<feature type="compositionally biased region" description="Polar residues" evidence="1">
    <location>
        <begin position="1"/>
        <end position="11"/>
    </location>
</feature>
<proteinExistence type="predicted"/>
<sequence length="686" mass="75686">MSAETPTVNTSDRADILRPTDGVEPETPTGDLYVPPPRPAVVTREKSTYVRRRKGEPLKKPGKPGWIWGTKLQFFASRKEDWLRAVANNTTGDFYRKMAKLFTWKYGYDLGEEEDFEVDVADPPDWLADHVVNAKLSAAETARRQEYHEKMKERLGGWYRSQYTNLLKEDKAAFTGLFAPLGNVAGNAPRKPQVLHFYSTQNYETRIKSHVESRLQTLQRLAELSGKTAPHAVKVQNEVTKECWDSESTVFQEETLQALERHHAAAVKAWKDANTDGPSRSAEEYSASLKTAAHYLQPFVDSIAERYGMCVSLLMAGPIGDRNGHIEMRSIHAGKTRSLVANDWPRHDPQGFSAMESSMVDFAHHVFTDADCEARRTNAQAGPVRRRNTTTTRTSDPTAPGPASDEPPAAPSAVASGASASGQAPPADGEGAREPDAGSAGSVEGVERRENGGDNGHPDDPSHNEGDRDGGGAGGENGGAGGENSGAGEENGGAGEESAEALAIARLWKRKDRGRWSEELVRAFGAFERLKDYGGKEWGACVGRYFDFEKKCGYSEGGLITTESRPDIVRRWLARARKWEVQQSLGTLGAEGMKDTFIDEWWGWWTAIQPKERGTLLRPTGLDWSAMMRLHGRNGLLQVMATLLWWGETAESMTVLDRMTWALAVEDVTWVFDQLLLQSGSTVGKE</sequence>
<evidence type="ECO:0000313" key="3">
    <source>
        <dbReference type="Proteomes" id="UP001362999"/>
    </source>
</evidence>
<keyword evidence="3" id="KW-1185">Reference proteome</keyword>
<evidence type="ECO:0000313" key="2">
    <source>
        <dbReference type="EMBL" id="KAK7053880.1"/>
    </source>
</evidence>
<accession>A0AAW0DRN1</accession>
<evidence type="ECO:0000256" key="1">
    <source>
        <dbReference type="SAM" id="MobiDB-lite"/>
    </source>
</evidence>
<feature type="compositionally biased region" description="Basic and acidic residues" evidence="1">
    <location>
        <begin position="445"/>
        <end position="470"/>
    </location>
</feature>
<dbReference type="AlphaFoldDB" id="A0AAW0DRN1"/>